<dbReference type="Proteomes" id="UP000027073">
    <property type="component" value="Unassembled WGS sequence"/>
</dbReference>
<evidence type="ECO:0000256" key="1">
    <source>
        <dbReference type="SAM" id="MobiDB-lite"/>
    </source>
</evidence>
<reference evidence="3" key="1">
    <citation type="journal article" date="2014" name="Proc. Natl. Acad. Sci. U.S.A.">
        <title>Extensive sampling of basidiomycete genomes demonstrates inadequacy of the white-rot/brown-rot paradigm for wood decay fungi.</title>
        <authorList>
            <person name="Riley R."/>
            <person name="Salamov A.A."/>
            <person name="Brown D.W."/>
            <person name="Nagy L.G."/>
            <person name="Floudas D."/>
            <person name="Held B.W."/>
            <person name="Levasseur A."/>
            <person name="Lombard V."/>
            <person name="Morin E."/>
            <person name="Otillar R."/>
            <person name="Lindquist E.A."/>
            <person name="Sun H."/>
            <person name="LaButti K.M."/>
            <person name="Schmutz J."/>
            <person name="Jabbour D."/>
            <person name="Luo H."/>
            <person name="Baker S.E."/>
            <person name="Pisabarro A.G."/>
            <person name="Walton J.D."/>
            <person name="Blanchette R.A."/>
            <person name="Henrissat B."/>
            <person name="Martin F."/>
            <person name="Cullen D."/>
            <person name="Hibbett D.S."/>
            <person name="Grigoriev I.V."/>
        </authorList>
    </citation>
    <scope>NUCLEOTIDE SEQUENCE [LARGE SCALE GENOMIC DNA]</scope>
    <source>
        <strain evidence="3">PC15</strain>
    </source>
</reference>
<proteinExistence type="predicted"/>
<dbReference type="AlphaFoldDB" id="A0A067NLJ9"/>
<dbReference type="HOGENOM" id="CLU_1031038_0_0_1"/>
<gene>
    <name evidence="2" type="ORF">PLEOSDRAFT_166948</name>
</gene>
<sequence>MPELARKKAQLPSVARPGDDGDVDCRQNSSTSVFVAAGGGRIVVSNIRPSCASSVTRSKQLRCLGFIYAAVEKPGIEEDNITKSGRIVCPNPGFFVLTQDIFEMSSEPLRNPTGDHSSSPAEHTSCARITTHDKLISIATGTSRDKDARGLADPIEMAASAMWTRLNTIPAIRHHLPSVKETVHSLEVNDDEIGINFDFASTTSAFYDSSTFHGLFTSAFRPTQRPLSSINVTIPLSSFPPTGEHPDVWAEHRAGHGPPVQNALPVKGLG</sequence>
<evidence type="ECO:0000313" key="2">
    <source>
        <dbReference type="EMBL" id="KDQ28804.1"/>
    </source>
</evidence>
<evidence type="ECO:0000313" key="3">
    <source>
        <dbReference type="Proteomes" id="UP000027073"/>
    </source>
</evidence>
<dbReference type="EMBL" id="KL198007">
    <property type="protein sequence ID" value="KDQ28804.1"/>
    <property type="molecule type" value="Genomic_DNA"/>
</dbReference>
<accession>A0A067NLJ9</accession>
<organism evidence="2 3">
    <name type="scientific">Pleurotus ostreatus (strain PC15)</name>
    <name type="common">Oyster mushroom</name>
    <dbReference type="NCBI Taxonomy" id="1137138"/>
    <lineage>
        <taxon>Eukaryota</taxon>
        <taxon>Fungi</taxon>
        <taxon>Dikarya</taxon>
        <taxon>Basidiomycota</taxon>
        <taxon>Agaricomycotina</taxon>
        <taxon>Agaricomycetes</taxon>
        <taxon>Agaricomycetidae</taxon>
        <taxon>Agaricales</taxon>
        <taxon>Pleurotineae</taxon>
        <taxon>Pleurotaceae</taxon>
        <taxon>Pleurotus</taxon>
    </lineage>
</organism>
<name>A0A067NLJ9_PLEO1</name>
<feature type="region of interest" description="Disordered" evidence="1">
    <location>
        <begin position="1"/>
        <end position="23"/>
    </location>
</feature>
<dbReference type="VEuPathDB" id="FungiDB:PLEOSDRAFT_166948"/>
<dbReference type="InParanoid" id="A0A067NLJ9"/>
<protein>
    <submittedName>
        <fullName evidence="2">Uncharacterized protein</fullName>
    </submittedName>
</protein>